<reference evidence="2" key="1">
    <citation type="journal article" date="2019" name="bioRxiv">
        <title>The Genome of the Zebra Mussel, Dreissena polymorpha: A Resource for Invasive Species Research.</title>
        <authorList>
            <person name="McCartney M.A."/>
            <person name="Auch B."/>
            <person name="Kono T."/>
            <person name="Mallez S."/>
            <person name="Zhang Y."/>
            <person name="Obille A."/>
            <person name="Becker A."/>
            <person name="Abrahante J.E."/>
            <person name="Garbe J."/>
            <person name="Badalamenti J.P."/>
            <person name="Herman A."/>
            <person name="Mangelson H."/>
            <person name="Liachko I."/>
            <person name="Sullivan S."/>
            <person name="Sone E.D."/>
            <person name="Koren S."/>
            <person name="Silverstein K.A.T."/>
            <person name="Beckman K.B."/>
            <person name="Gohl D.M."/>
        </authorList>
    </citation>
    <scope>NUCLEOTIDE SEQUENCE</scope>
    <source>
        <strain evidence="2">Duluth1</strain>
        <tissue evidence="2">Whole animal</tissue>
    </source>
</reference>
<proteinExistence type="predicted"/>
<name>A0A9D4DJI7_DREPO</name>
<gene>
    <name evidence="2" type="ORF">DPMN_183179</name>
</gene>
<accession>A0A9D4DJI7</accession>
<dbReference type="AlphaFoldDB" id="A0A9D4DJI7"/>
<dbReference type="InterPro" id="IPR011990">
    <property type="entry name" value="TPR-like_helical_dom_sf"/>
</dbReference>
<protein>
    <recommendedName>
        <fullName evidence="4">Tetratricopeptide repeat protein</fullName>
    </recommendedName>
</protein>
<organism evidence="2 3">
    <name type="scientific">Dreissena polymorpha</name>
    <name type="common">Zebra mussel</name>
    <name type="synonym">Mytilus polymorpha</name>
    <dbReference type="NCBI Taxonomy" id="45954"/>
    <lineage>
        <taxon>Eukaryota</taxon>
        <taxon>Metazoa</taxon>
        <taxon>Spiralia</taxon>
        <taxon>Lophotrochozoa</taxon>
        <taxon>Mollusca</taxon>
        <taxon>Bivalvia</taxon>
        <taxon>Autobranchia</taxon>
        <taxon>Heteroconchia</taxon>
        <taxon>Euheterodonta</taxon>
        <taxon>Imparidentia</taxon>
        <taxon>Neoheterodontei</taxon>
        <taxon>Myida</taxon>
        <taxon>Dreissenoidea</taxon>
        <taxon>Dreissenidae</taxon>
        <taxon>Dreissena</taxon>
    </lineage>
</organism>
<sequence length="122" mass="14795">MNRAITEEEVAQRDYIDKRWMDCAEVNALPFLHYLQYITYRGLGERDKQLHALELLKSYLRDTRHMLNHYHTETALSLLGHCYEMEGDYERALQFYWELLSWMVTNNAANWHVQRIQRLICN</sequence>
<comment type="caution">
    <text evidence="2">The sequence shown here is derived from an EMBL/GenBank/DDBJ whole genome shotgun (WGS) entry which is preliminary data.</text>
</comment>
<evidence type="ECO:0000313" key="3">
    <source>
        <dbReference type="Proteomes" id="UP000828390"/>
    </source>
</evidence>
<keyword evidence="1" id="KW-0802">TPR repeat</keyword>
<keyword evidence="3" id="KW-1185">Reference proteome</keyword>
<evidence type="ECO:0000313" key="2">
    <source>
        <dbReference type="EMBL" id="KAH3748729.1"/>
    </source>
</evidence>
<reference evidence="2" key="2">
    <citation type="submission" date="2020-11" db="EMBL/GenBank/DDBJ databases">
        <authorList>
            <person name="McCartney M.A."/>
            <person name="Auch B."/>
            <person name="Kono T."/>
            <person name="Mallez S."/>
            <person name="Becker A."/>
            <person name="Gohl D.M."/>
            <person name="Silverstein K.A.T."/>
            <person name="Koren S."/>
            <person name="Bechman K.B."/>
            <person name="Herman A."/>
            <person name="Abrahante J.E."/>
            <person name="Garbe J."/>
        </authorList>
    </citation>
    <scope>NUCLEOTIDE SEQUENCE</scope>
    <source>
        <strain evidence="2">Duluth1</strain>
        <tissue evidence="2">Whole animal</tissue>
    </source>
</reference>
<dbReference type="SUPFAM" id="SSF48452">
    <property type="entry name" value="TPR-like"/>
    <property type="match status" value="1"/>
</dbReference>
<dbReference type="EMBL" id="JAIWYP010000010">
    <property type="protein sequence ID" value="KAH3748729.1"/>
    <property type="molecule type" value="Genomic_DNA"/>
</dbReference>
<feature type="repeat" description="TPR" evidence="1">
    <location>
        <begin position="73"/>
        <end position="106"/>
    </location>
</feature>
<evidence type="ECO:0008006" key="4">
    <source>
        <dbReference type="Google" id="ProtNLM"/>
    </source>
</evidence>
<dbReference type="Proteomes" id="UP000828390">
    <property type="component" value="Unassembled WGS sequence"/>
</dbReference>
<dbReference type="Gene3D" id="1.25.40.10">
    <property type="entry name" value="Tetratricopeptide repeat domain"/>
    <property type="match status" value="1"/>
</dbReference>
<dbReference type="PROSITE" id="PS50005">
    <property type="entry name" value="TPR"/>
    <property type="match status" value="1"/>
</dbReference>
<evidence type="ECO:0000256" key="1">
    <source>
        <dbReference type="PROSITE-ProRule" id="PRU00339"/>
    </source>
</evidence>
<dbReference type="InterPro" id="IPR019734">
    <property type="entry name" value="TPR_rpt"/>
</dbReference>